<feature type="region of interest" description="Disordered" evidence="1">
    <location>
        <begin position="1"/>
        <end position="117"/>
    </location>
</feature>
<dbReference type="EMBL" id="KZ451993">
    <property type="protein sequence ID" value="PKA53501.1"/>
    <property type="molecule type" value="Genomic_DNA"/>
</dbReference>
<proteinExistence type="predicted"/>
<dbReference type="PANTHER" id="PTHR31711:SF1">
    <property type="entry name" value="ARGININE AND GLUTAMATE-RICH PROTEIN 1"/>
    <property type="match status" value="1"/>
</dbReference>
<name>A0A2I0AD69_9ASPA</name>
<evidence type="ECO:0000256" key="1">
    <source>
        <dbReference type="SAM" id="MobiDB-lite"/>
    </source>
</evidence>
<dbReference type="PANTHER" id="PTHR31711">
    <property type="entry name" value="ARGININE AND GLUTAMATE-RICH PROTEIN 1"/>
    <property type="match status" value="1"/>
</dbReference>
<feature type="compositionally biased region" description="Polar residues" evidence="1">
    <location>
        <begin position="88"/>
        <end position="103"/>
    </location>
</feature>
<feature type="compositionally biased region" description="Basic residues" evidence="1">
    <location>
        <begin position="25"/>
        <end position="34"/>
    </location>
</feature>
<dbReference type="STRING" id="1088818.A0A2I0AD69"/>
<dbReference type="InterPro" id="IPR033371">
    <property type="entry name" value="ARGLU1"/>
</dbReference>
<gene>
    <name evidence="2" type="ORF">AXF42_Ash008997</name>
</gene>
<dbReference type="AlphaFoldDB" id="A0A2I0AD69"/>
<evidence type="ECO:0000313" key="2">
    <source>
        <dbReference type="EMBL" id="PKA53501.1"/>
    </source>
</evidence>
<dbReference type="GO" id="GO:0005739">
    <property type="term" value="C:mitochondrion"/>
    <property type="evidence" value="ECO:0007669"/>
    <property type="project" value="TreeGrafter"/>
</dbReference>
<accession>A0A2I0AD69</accession>
<keyword evidence="3" id="KW-1185">Reference proteome</keyword>
<organism evidence="2 3">
    <name type="scientific">Apostasia shenzhenica</name>
    <dbReference type="NCBI Taxonomy" id="1088818"/>
    <lineage>
        <taxon>Eukaryota</taxon>
        <taxon>Viridiplantae</taxon>
        <taxon>Streptophyta</taxon>
        <taxon>Embryophyta</taxon>
        <taxon>Tracheophyta</taxon>
        <taxon>Spermatophyta</taxon>
        <taxon>Magnoliopsida</taxon>
        <taxon>Liliopsida</taxon>
        <taxon>Asparagales</taxon>
        <taxon>Orchidaceae</taxon>
        <taxon>Apostasioideae</taxon>
        <taxon>Apostasia</taxon>
    </lineage>
</organism>
<feature type="compositionally biased region" description="Basic and acidic residues" evidence="1">
    <location>
        <begin position="104"/>
        <end position="117"/>
    </location>
</feature>
<evidence type="ECO:0000313" key="3">
    <source>
        <dbReference type="Proteomes" id="UP000236161"/>
    </source>
</evidence>
<dbReference type="GO" id="GO:0045296">
    <property type="term" value="F:cadherin binding"/>
    <property type="evidence" value="ECO:0007669"/>
    <property type="project" value="TreeGrafter"/>
</dbReference>
<feature type="compositionally biased region" description="Basic residues" evidence="1">
    <location>
        <begin position="59"/>
        <end position="80"/>
    </location>
</feature>
<sequence length="117" mass="14026">MPRSPSRSPSIRRRRSPSPGNHRYIGSRRSRRDRSRSPYSYRRRSPSPLPRWRDNRSPTPRRRKSRSPSPRRHKRMRSRSTTRSPVRNSQSPSARLVDGNTSIEKLRKEEEEKKRLL</sequence>
<protein>
    <submittedName>
        <fullName evidence="2">Uncharacterized protein</fullName>
    </submittedName>
</protein>
<dbReference type="GO" id="GO:0005654">
    <property type="term" value="C:nucleoplasm"/>
    <property type="evidence" value="ECO:0007669"/>
    <property type="project" value="TreeGrafter"/>
</dbReference>
<reference evidence="2 3" key="1">
    <citation type="journal article" date="2017" name="Nature">
        <title>The Apostasia genome and the evolution of orchids.</title>
        <authorList>
            <person name="Zhang G.Q."/>
            <person name="Liu K.W."/>
            <person name="Li Z."/>
            <person name="Lohaus R."/>
            <person name="Hsiao Y.Y."/>
            <person name="Niu S.C."/>
            <person name="Wang J.Y."/>
            <person name="Lin Y.C."/>
            <person name="Xu Q."/>
            <person name="Chen L.J."/>
            <person name="Yoshida K."/>
            <person name="Fujiwara S."/>
            <person name="Wang Z.W."/>
            <person name="Zhang Y.Q."/>
            <person name="Mitsuda N."/>
            <person name="Wang M."/>
            <person name="Liu G.H."/>
            <person name="Pecoraro L."/>
            <person name="Huang H.X."/>
            <person name="Xiao X.J."/>
            <person name="Lin M."/>
            <person name="Wu X.Y."/>
            <person name="Wu W.L."/>
            <person name="Chen Y.Y."/>
            <person name="Chang S.B."/>
            <person name="Sakamoto S."/>
            <person name="Ohme-Takagi M."/>
            <person name="Yagi M."/>
            <person name="Zeng S.J."/>
            <person name="Shen C.Y."/>
            <person name="Yeh C.M."/>
            <person name="Luo Y.B."/>
            <person name="Tsai W.C."/>
            <person name="Van de Peer Y."/>
            <person name="Liu Z.J."/>
        </authorList>
    </citation>
    <scope>NUCLEOTIDE SEQUENCE [LARGE SCALE GENOMIC DNA]</scope>
    <source>
        <strain evidence="3">cv. Shenzhen</strain>
        <tissue evidence="2">Stem</tissue>
    </source>
</reference>
<dbReference type="Proteomes" id="UP000236161">
    <property type="component" value="Unassembled WGS sequence"/>
</dbReference>